<proteinExistence type="inferred from homology"/>
<dbReference type="EMBL" id="JAUSWC010000008">
    <property type="protein sequence ID" value="MDQ0487665.1"/>
    <property type="molecule type" value="Genomic_DNA"/>
</dbReference>
<dbReference type="Pfam" id="PF00872">
    <property type="entry name" value="Transposase_mut"/>
    <property type="match status" value="1"/>
</dbReference>
<keyword evidence="5" id="KW-0233">DNA recombination</keyword>
<sequence>MLGRQSPEVKVTLMGAKEDLTAFVDFPHQHWKKIQSTNPLERLRPCPTW</sequence>
<evidence type="ECO:0000313" key="6">
    <source>
        <dbReference type="EMBL" id="MDQ0487665.1"/>
    </source>
</evidence>
<evidence type="ECO:0000256" key="4">
    <source>
        <dbReference type="ARBA" id="ARBA00023125"/>
    </source>
</evidence>
<comment type="similarity">
    <text evidence="2">Belongs to the transposase mutator family.</text>
</comment>
<evidence type="ECO:0000256" key="3">
    <source>
        <dbReference type="ARBA" id="ARBA00022578"/>
    </source>
</evidence>
<keyword evidence="3" id="KW-0815">Transposition</keyword>
<evidence type="ECO:0000256" key="1">
    <source>
        <dbReference type="ARBA" id="ARBA00002190"/>
    </source>
</evidence>
<comment type="caution">
    <text evidence="6">The sequence shown here is derived from an EMBL/GenBank/DDBJ whole genome shotgun (WGS) entry which is preliminary data.</text>
</comment>
<evidence type="ECO:0000313" key="7">
    <source>
        <dbReference type="Proteomes" id="UP001236795"/>
    </source>
</evidence>
<keyword evidence="4" id="KW-0238">DNA-binding</keyword>
<gene>
    <name evidence="6" type="ORF">QO019_002520</name>
</gene>
<protein>
    <submittedName>
        <fullName evidence="6">Transposase</fullName>
    </submittedName>
</protein>
<evidence type="ECO:0000256" key="5">
    <source>
        <dbReference type="ARBA" id="ARBA00023172"/>
    </source>
</evidence>
<dbReference type="InterPro" id="IPR001207">
    <property type="entry name" value="Transposase_mutator"/>
</dbReference>
<comment type="function">
    <text evidence="1">Required for the transposition of the insertion element.</text>
</comment>
<dbReference type="Proteomes" id="UP001236795">
    <property type="component" value="Unassembled WGS sequence"/>
</dbReference>
<organism evidence="6 7">
    <name type="scientific">Streptomyces thermodiastaticus</name>
    <dbReference type="NCBI Taxonomy" id="44061"/>
    <lineage>
        <taxon>Bacteria</taxon>
        <taxon>Bacillati</taxon>
        <taxon>Actinomycetota</taxon>
        <taxon>Actinomycetes</taxon>
        <taxon>Kitasatosporales</taxon>
        <taxon>Streptomycetaceae</taxon>
        <taxon>Streptomyces</taxon>
    </lineage>
</organism>
<reference evidence="6 7" key="1">
    <citation type="submission" date="2023-07" db="EMBL/GenBank/DDBJ databases">
        <title>Genomic Encyclopedia of Type Strains, Phase IV (KMG-IV): sequencing the most valuable type-strain genomes for metagenomic binning, comparative biology and taxonomic classification.</title>
        <authorList>
            <person name="Goeker M."/>
        </authorList>
    </citation>
    <scope>NUCLEOTIDE SEQUENCE [LARGE SCALE GENOMIC DNA]</scope>
    <source>
        <strain evidence="6 7">DSM 40573</strain>
    </source>
</reference>
<keyword evidence="7" id="KW-1185">Reference proteome</keyword>
<name>A0ABU0KE54_9ACTN</name>
<accession>A0ABU0KE54</accession>
<evidence type="ECO:0000256" key="2">
    <source>
        <dbReference type="ARBA" id="ARBA00010961"/>
    </source>
</evidence>